<gene>
    <name evidence="4" type="ORF">HNQ80_000011</name>
</gene>
<dbReference type="Pfam" id="PF03334">
    <property type="entry name" value="PhaG_MnhG_YufB"/>
    <property type="match status" value="1"/>
</dbReference>
<evidence type="ECO:0000313" key="5">
    <source>
        <dbReference type="Proteomes" id="UP000579281"/>
    </source>
</evidence>
<comment type="caution">
    <text evidence="4">The sequence shown here is derived from an EMBL/GenBank/DDBJ whole genome shotgun (WGS) entry which is preliminary data.</text>
</comment>
<keyword evidence="3" id="KW-1133">Transmembrane helix</keyword>
<evidence type="ECO:0000313" key="4">
    <source>
        <dbReference type="EMBL" id="MBB6213942.1"/>
    </source>
</evidence>
<dbReference type="AlphaFoldDB" id="A0A841KSQ1"/>
<protein>
    <submittedName>
        <fullName evidence="4">Multicomponent Na+:H+ antiporter subunit G</fullName>
    </submittedName>
</protein>
<feature type="transmembrane region" description="Helical" evidence="3">
    <location>
        <begin position="6"/>
        <end position="25"/>
    </location>
</feature>
<keyword evidence="3" id="KW-0472">Membrane</keyword>
<keyword evidence="5" id="KW-1185">Reference proteome</keyword>
<sequence length="104" mass="11440">MKIILIVFFMTGGLFFFTVGTIGLLRLPDIFGRAHSAAKCDTLGAVMSLMAAMVYSGWTFTTLKLLLIVLFIWITNPTATHLIGRVAFLKNAKICNGVKNDENI</sequence>
<dbReference type="GO" id="GO:0015385">
    <property type="term" value="F:sodium:proton antiporter activity"/>
    <property type="evidence" value="ECO:0007669"/>
    <property type="project" value="TreeGrafter"/>
</dbReference>
<comment type="similarity">
    <text evidence="2">Belongs to the CPA3 antiporters (TC 2.A.63) subunit G family.</text>
</comment>
<comment type="subcellular location">
    <subcellularLocation>
        <location evidence="1">Membrane</location>
        <topology evidence="1">Multi-pass membrane protein</topology>
    </subcellularLocation>
</comment>
<dbReference type="InterPro" id="IPR005133">
    <property type="entry name" value="PhaG_MnhG_YufB"/>
</dbReference>
<dbReference type="EMBL" id="JACHEN010000001">
    <property type="protein sequence ID" value="MBB6213942.1"/>
    <property type="molecule type" value="Genomic_DNA"/>
</dbReference>
<proteinExistence type="inferred from homology"/>
<feature type="transmembrane region" description="Helical" evidence="3">
    <location>
        <begin position="46"/>
        <end position="74"/>
    </location>
</feature>
<dbReference type="PANTHER" id="PTHR34703:SF1">
    <property type="entry name" value="ANTIPORTER SUBUNIT MNHG2-RELATED"/>
    <property type="match status" value="1"/>
</dbReference>
<name>A0A841KSQ1_9FIRM</name>
<organism evidence="4 5">
    <name type="scientific">Anaerosolibacter carboniphilus</name>
    <dbReference type="NCBI Taxonomy" id="1417629"/>
    <lineage>
        <taxon>Bacteria</taxon>
        <taxon>Bacillati</taxon>
        <taxon>Bacillota</taxon>
        <taxon>Clostridia</taxon>
        <taxon>Peptostreptococcales</taxon>
        <taxon>Thermotaleaceae</taxon>
        <taxon>Anaerosolibacter</taxon>
    </lineage>
</organism>
<keyword evidence="3" id="KW-0812">Transmembrane</keyword>
<dbReference type="NCBIfam" id="TIGR01300">
    <property type="entry name" value="CPA3_mnhG_phaG"/>
    <property type="match status" value="1"/>
</dbReference>
<evidence type="ECO:0000256" key="1">
    <source>
        <dbReference type="ARBA" id="ARBA00004141"/>
    </source>
</evidence>
<reference evidence="4 5" key="1">
    <citation type="submission" date="2020-08" db="EMBL/GenBank/DDBJ databases">
        <title>Genomic Encyclopedia of Type Strains, Phase IV (KMG-IV): sequencing the most valuable type-strain genomes for metagenomic binning, comparative biology and taxonomic classification.</title>
        <authorList>
            <person name="Goeker M."/>
        </authorList>
    </citation>
    <scope>NUCLEOTIDE SEQUENCE [LARGE SCALE GENOMIC DNA]</scope>
    <source>
        <strain evidence="4 5">DSM 103526</strain>
    </source>
</reference>
<evidence type="ECO:0000256" key="3">
    <source>
        <dbReference type="SAM" id="Phobius"/>
    </source>
</evidence>
<dbReference type="RefSeq" id="WP_243182855.1">
    <property type="nucleotide sequence ID" value="NZ_JACHEN010000001.1"/>
</dbReference>
<dbReference type="PANTHER" id="PTHR34703">
    <property type="entry name" value="ANTIPORTER SUBUNIT MNHG2-RELATED"/>
    <property type="match status" value="1"/>
</dbReference>
<accession>A0A841KSQ1</accession>
<evidence type="ECO:0000256" key="2">
    <source>
        <dbReference type="ARBA" id="ARBA00008404"/>
    </source>
</evidence>
<dbReference type="Proteomes" id="UP000579281">
    <property type="component" value="Unassembled WGS sequence"/>
</dbReference>